<dbReference type="Proteomes" id="UP000765509">
    <property type="component" value="Unassembled WGS sequence"/>
</dbReference>
<protein>
    <submittedName>
        <fullName evidence="1">Uncharacterized protein</fullName>
    </submittedName>
</protein>
<comment type="caution">
    <text evidence="1">The sequence shown here is derived from an EMBL/GenBank/DDBJ whole genome shotgun (WGS) entry which is preliminary data.</text>
</comment>
<dbReference type="EMBL" id="AVOT02032057">
    <property type="protein sequence ID" value="MBW0525772.1"/>
    <property type="molecule type" value="Genomic_DNA"/>
</dbReference>
<keyword evidence="2" id="KW-1185">Reference proteome</keyword>
<proteinExistence type="predicted"/>
<dbReference type="AlphaFoldDB" id="A0A9Q3ETK2"/>
<evidence type="ECO:0000313" key="1">
    <source>
        <dbReference type="EMBL" id="MBW0525772.1"/>
    </source>
</evidence>
<name>A0A9Q3ETK2_9BASI</name>
<sequence>MTIQPSASRSSAPHDASSSIALLNNLVIVSKQLLRQSHEHYFLVTFSPCNNCQLDKLLGMRGDHPMCLRSQTRNILEAVTNKK</sequence>
<gene>
    <name evidence="1" type="ORF">O181_065487</name>
</gene>
<accession>A0A9Q3ETK2</accession>
<evidence type="ECO:0000313" key="2">
    <source>
        <dbReference type="Proteomes" id="UP000765509"/>
    </source>
</evidence>
<reference evidence="1" key="1">
    <citation type="submission" date="2021-03" db="EMBL/GenBank/DDBJ databases">
        <title>Draft genome sequence of rust myrtle Austropuccinia psidii MF-1, a brazilian biotype.</title>
        <authorList>
            <person name="Quecine M.C."/>
            <person name="Pachon D.M.R."/>
            <person name="Bonatelli M.L."/>
            <person name="Correr F.H."/>
            <person name="Franceschini L.M."/>
            <person name="Leite T.F."/>
            <person name="Margarido G.R.A."/>
            <person name="Almeida C.A."/>
            <person name="Ferrarezi J.A."/>
            <person name="Labate C.A."/>
        </authorList>
    </citation>
    <scope>NUCLEOTIDE SEQUENCE</scope>
    <source>
        <strain evidence="1">MF-1</strain>
    </source>
</reference>
<organism evidence="1 2">
    <name type="scientific">Austropuccinia psidii MF-1</name>
    <dbReference type="NCBI Taxonomy" id="1389203"/>
    <lineage>
        <taxon>Eukaryota</taxon>
        <taxon>Fungi</taxon>
        <taxon>Dikarya</taxon>
        <taxon>Basidiomycota</taxon>
        <taxon>Pucciniomycotina</taxon>
        <taxon>Pucciniomycetes</taxon>
        <taxon>Pucciniales</taxon>
        <taxon>Sphaerophragmiaceae</taxon>
        <taxon>Austropuccinia</taxon>
    </lineage>
</organism>